<accession>A0A9D4CM74</accession>
<evidence type="ECO:0000313" key="2">
    <source>
        <dbReference type="Proteomes" id="UP000828390"/>
    </source>
</evidence>
<comment type="caution">
    <text evidence="1">The sequence shown here is derived from an EMBL/GenBank/DDBJ whole genome shotgun (WGS) entry which is preliminary data.</text>
</comment>
<dbReference type="EMBL" id="JAIWYP010000012">
    <property type="protein sequence ID" value="KAH3727924.1"/>
    <property type="molecule type" value="Genomic_DNA"/>
</dbReference>
<dbReference type="AlphaFoldDB" id="A0A9D4CM74"/>
<proteinExistence type="predicted"/>
<organism evidence="1 2">
    <name type="scientific">Dreissena polymorpha</name>
    <name type="common">Zebra mussel</name>
    <name type="synonym">Mytilus polymorpha</name>
    <dbReference type="NCBI Taxonomy" id="45954"/>
    <lineage>
        <taxon>Eukaryota</taxon>
        <taxon>Metazoa</taxon>
        <taxon>Spiralia</taxon>
        <taxon>Lophotrochozoa</taxon>
        <taxon>Mollusca</taxon>
        <taxon>Bivalvia</taxon>
        <taxon>Autobranchia</taxon>
        <taxon>Heteroconchia</taxon>
        <taxon>Euheterodonta</taxon>
        <taxon>Imparidentia</taxon>
        <taxon>Neoheterodontei</taxon>
        <taxon>Myida</taxon>
        <taxon>Dreissenoidea</taxon>
        <taxon>Dreissenidae</taxon>
        <taxon>Dreissena</taxon>
    </lineage>
</organism>
<reference evidence="1" key="1">
    <citation type="journal article" date="2019" name="bioRxiv">
        <title>The Genome of the Zebra Mussel, Dreissena polymorpha: A Resource for Invasive Species Research.</title>
        <authorList>
            <person name="McCartney M.A."/>
            <person name="Auch B."/>
            <person name="Kono T."/>
            <person name="Mallez S."/>
            <person name="Zhang Y."/>
            <person name="Obille A."/>
            <person name="Becker A."/>
            <person name="Abrahante J.E."/>
            <person name="Garbe J."/>
            <person name="Badalamenti J.P."/>
            <person name="Herman A."/>
            <person name="Mangelson H."/>
            <person name="Liachko I."/>
            <person name="Sullivan S."/>
            <person name="Sone E.D."/>
            <person name="Koren S."/>
            <person name="Silverstein K.A.T."/>
            <person name="Beckman K.B."/>
            <person name="Gohl D.M."/>
        </authorList>
    </citation>
    <scope>NUCLEOTIDE SEQUENCE</scope>
    <source>
        <strain evidence="1">Duluth1</strain>
        <tissue evidence="1">Whole animal</tissue>
    </source>
</reference>
<sequence>MTERGMGLKPDEFLDFTQRVACEEKVTHFKNDHPSQDWYRAFVAKNFHIIQLSKETSLETLRVRLSKPNVDKCYLNFRDFVVNLRLDDKQCRIFNADETGFSLRS</sequence>
<gene>
    <name evidence="1" type="ORF">DPMN_053870</name>
</gene>
<reference evidence="1" key="2">
    <citation type="submission" date="2020-11" db="EMBL/GenBank/DDBJ databases">
        <authorList>
            <person name="McCartney M.A."/>
            <person name="Auch B."/>
            <person name="Kono T."/>
            <person name="Mallez S."/>
            <person name="Becker A."/>
            <person name="Gohl D.M."/>
            <person name="Silverstein K.A.T."/>
            <person name="Koren S."/>
            <person name="Bechman K.B."/>
            <person name="Herman A."/>
            <person name="Abrahante J.E."/>
            <person name="Garbe J."/>
        </authorList>
    </citation>
    <scope>NUCLEOTIDE SEQUENCE</scope>
    <source>
        <strain evidence="1">Duluth1</strain>
        <tissue evidence="1">Whole animal</tissue>
    </source>
</reference>
<dbReference type="Proteomes" id="UP000828390">
    <property type="component" value="Unassembled WGS sequence"/>
</dbReference>
<protein>
    <submittedName>
        <fullName evidence="1">Uncharacterized protein</fullName>
    </submittedName>
</protein>
<name>A0A9D4CM74_DREPO</name>
<keyword evidence="2" id="KW-1185">Reference proteome</keyword>
<evidence type="ECO:0000313" key="1">
    <source>
        <dbReference type="EMBL" id="KAH3727924.1"/>
    </source>
</evidence>